<evidence type="ECO:0000256" key="8">
    <source>
        <dbReference type="ARBA" id="ARBA00023136"/>
    </source>
</evidence>
<evidence type="ECO:0000256" key="2">
    <source>
        <dbReference type="ARBA" id="ARBA00006108"/>
    </source>
</evidence>
<dbReference type="GO" id="GO:0005829">
    <property type="term" value="C:cytosol"/>
    <property type="evidence" value="ECO:0007669"/>
    <property type="project" value="GOC"/>
</dbReference>
<dbReference type="Gene3D" id="1.20.58.400">
    <property type="entry name" value="t-snare proteins"/>
    <property type="match status" value="1"/>
</dbReference>
<dbReference type="SMART" id="SM00397">
    <property type="entry name" value="t_SNARE"/>
    <property type="match status" value="1"/>
</dbReference>
<dbReference type="InterPro" id="IPR007705">
    <property type="entry name" value="Vesicle_trsprt_v-SNARE_N"/>
</dbReference>
<evidence type="ECO:0000256" key="3">
    <source>
        <dbReference type="ARBA" id="ARBA00022448"/>
    </source>
</evidence>
<feature type="transmembrane region" description="Helical" evidence="10">
    <location>
        <begin position="194"/>
        <end position="213"/>
    </location>
</feature>
<evidence type="ECO:0000256" key="10">
    <source>
        <dbReference type="SAM" id="Phobius"/>
    </source>
</evidence>
<dbReference type="OrthoDB" id="430637at2759"/>
<dbReference type="AlphaFoldDB" id="A0A2T7NYT8"/>
<evidence type="ECO:0000259" key="11">
    <source>
        <dbReference type="SMART" id="SM00397"/>
    </source>
</evidence>
<evidence type="ECO:0000256" key="6">
    <source>
        <dbReference type="ARBA" id="ARBA00022989"/>
    </source>
</evidence>
<evidence type="ECO:0000256" key="1">
    <source>
        <dbReference type="ARBA" id="ARBA00004211"/>
    </source>
</evidence>
<dbReference type="InterPro" id="IPR010989">
    <property type="entry name" value="SNARE"/>
</dbReference>
<feature type="coiled-coil region" evidence="9">
    <location>
        <begin position="6"/>
        <end position="59"/>
    </location>
</feature>
<dbReference type="GO" id="GO:0006896">
    <property type="term" value="P:Golgi to vacuole transport"/>
    <property type="evidence" value="ECO:0007669"/>
    <property type="project" value="TreeGrafter"/>
</dbReference>
<gene>
    <name evidence="12" type="ORF">C0Q70_13987</name>
</gene>
<dbReference type="SUPFAM" id="SSF47661">
    <property type="entry name" value="t-snare proteins"/>
    <property type="match status" value="1"/>
</dbReference>
<accession>A0A2T7NYT8</accession>
<evidence type="ECO:0000256" key="7">
    <source>
        <dbReference type="ARBA" id="ARBA00023054"/>
    </source>
</evidence>
<keyword evidence="7 9" id="KW-0175">Coiled coil</keyword>
<proteinExistence type="inferred from homology"/>
<evidence type="ECO:0000256" key="5">
    <source>
        <dbReference type="ARBA" id="ARBA00022927"/>
    </source>
</evidence>
<dbReference type="EMBL" id="PZQS01000008">
    <property type="protein sequence ID" value="PVD26316.1"/>
    <property type="molecule type" value="Genomic_DNA"/>
</dbReference>
<dbReference type="InterPro" id="IPR038407">
    <property type="entry name" value="v-SNARE_N_sf"/>
</dbReference>
<reference evidence="12 13" key="1">
    <citation type="submission" date="2018-04" db="EMBL/GenBank/DDBJ databases">
        <title>The genome of golden apple snail Pomacea canaliculata provides insight into stress tolerance and invasive adaptation.</title>
        <authorList>
            <person name="Liu C."/>
            <person name="Liu B."/>
            <person name="Ren Y."/>
            <person name="Zhang Y."/>
            <person name="Wang H."/>
            <person name="Li S."/>
            <person name="Jiang F."/>
            <person name="Yin L."/>
            <person name="Zhang G."/>
            <person name="Qian W."/>
            <person name="Fan W."/>
        </authorList>
    </citation>
    <scope>NUCLEOTIDE SEQUENCE [LARGE SCALE GENOMIC DNA]</scope>
    <source>
        <strain evidence="12">SZHN2017</strain>
        <tissue evidence="12">Muscle</tissue>
    </source>
</reference>
<protein>
    <recommendedName>
        <fullName evidence="11">t-SNARE coiled-coil homology domain-containing protein</fullName>
    </recommendedName>
</protein>
<dbReference type="GO" id="GO:0006891">
    <property type="term" value="P:intra-Golgi vesicle-mediated transport"/>
    <property type="evidence" value="ECO:0007669"/>
    <property type="project" value="TreeGrafter"/>
</dbReference>
<sequence>MSSEKFESIEDDLRSVLKDIKSKEEKLTGYTGEEKKNAVRQIERRLEEAALLLQEMETEAKVAPVNYRTHLMGKLRQYQSDIEQISRSVKREGASGLRGADNYGFNREEKLDASNRGKLLQGHQSLQRTSESIARSHQIAAETDEIATEIIDELGQQRETLLRTKDKLVETDSNLSRSRVILKTMARRVMTNKLILAVIILVELAILGGLVYWKFFS</sequence>
<dbReference type="PANTHER" id="PTHR21230:SF89">
    <property type="entry name" value="VESICLE TRANSPORT THROUGH INTERACTION WITH T-SNARES HOMOLOG 1B"/>
    <property type="match status" value="1"/>
</dbReference>
<dbReference type="GO" id="GO:0016236">
    <property type="term" value="P:macroautophagy"/>
    <property type="evidence" value="ECO:0007669"/>
    <property type="project" value="TreeGrafter"/>
</dbReference>
<comment type="subcellular location">
    <subcellularLocation>
        <location evidence="1">Membrane</location>
        <topology evidence="1">Single-pass type IV membrane protein</topology>
    </subcellularLocation>
</comment>
<keyword evidence="3" id="KW-0813">Transport</keyword>
<keyword evidence="8 10" id="KW-0472">Membrane</keyword>
<name>A0A2T7NYT8_POMCA</name>
<dbReference type="GO" id="GO:0031201">
    <property type="term" value="C:SNARE complex"/>
    <property type="evidence" value="ECO:0007669"/>
    <property type="project" value="TreeGrafter"/>
</dbReference>
<dbReference type="SUPFAM" id="SSF58038">
    <property type="entry name" value="SNARE fusion complex"/>
    <property type="match status" value="1"/>
</dbReference>
<keyword evidence="4 10" id="KW-0812">Transmembrane</keyword>
<dbReference type="FunFam" id="1.20.5.110:FF:000002">
    <property type="entry name" value="Vesicle transport through interaction with t-SNAREsB"/>
    <property type="match status" value="1"/>
</dbReference>
<evidence type="ECO:0000313" key="13">
    <source>
        <dbReference type="Proteomes" id="UP000245119"/>
    </source>
</evidence>
<dbReference type="Pfam" id="PF12352">
    <property type="entry name" value="V-SNARE_C"/>
    <property type="match status" value="1"/>
</dbReference>
<dbReference type="GO" id="GO:0005789">
    <property type="term" value="C:endoplasmic reticulum membrane"/>
    <property type="evidence" value="ECO:0007669"/>
    <property type="project" value="TreeGrafter"/>
</dbReference>
<keyword evidence="6 10" id="KW-1133">Transmembrane helix</keyword>
<organism evidence="12 13">
    <name type="scientific">Pomacea canaliculata</name>
    <name type="common">Golden apple snail</name>
    <dbReference type="NCBI Taxonomy" id="400727"/>
    <lineage>
        <taxon>Eukaryota</taxon>
        <taxon>Metazoa</taxon>
        <taxon>Spiralia</taxon>
        <taxon>Lophotrochozoa</taxon>
        <taxon>Mollusca</taxon>
        <taxon>Gastropoda</taxon>
        <taxon>Caenogastropoda</taxon>
        <taxon>Architaenioglossa</taxon>
        <taxon>Ampullarioidea</taxon>
        <taxon>Ampullariidae</taxon>
        <taxon>Pomacea</taxon>
    </lineage>
</organism>
<dbReference type="InterPro" id="IPR000727">
    <property type="entry name" value="T_SNARE_dom"/>
</dbReference>
<evidence type="ECO:0000256" key="9">
    <source>
        <dbReference type="SAM" id="Coils"/>
    </source>
</evidence>
<dbReference type="GO" id="GO:0005484">
    <property type="term" value="F:SNAP receptor activity"/>
    <property type="evidence" value="ECO:0007669"/>
    <property type="project" value="TreeGrafter"/>
</dbReference>
<dbReference type="Gene3D" id="1.20.5.110">
    <property type="match status" value="1"/>
</dbReference>
<dbReference type="GO" id="GO:0000149">
    <property type="term" value="F:SNARE binding"/>
    <property type="evidence" value="ECO:0007669"/>
    <property type="project" value="TreeGrafter"/>
</dbReference>
<comment type="similarity">
    <text evidence="2">Belongs to the VTI1 family.</text>
</comment>
<dbReference type="STRING" id="400727.A0A2T7NYT8"/>
<dbReference type="GO" id="GO:0006886">
    <property type="term" value="P:intracellular protein transport"/>
    <property type="evidence" value="ECO:0007669"/>
    <property type="project" value="InterPro"/>
</dbReference>
<dbReference type="GO" id="GO:1903076">
    <property type="term" value="P:regulation of protein localization to plasma membrane"/>
    <property type="evidence" value="ECO:0007669"/>
    <property type="project" value="TreeGrafter"/>
</dbReference>
<evidence type="ECO:0000313" key="12">
    <source>
        <dbReference type="EMBL" id="PVD26316.1"/>
    </source>
</evidence>
<dbReference type="GO" id="GO:0042147">
    <property type="term" value="P:retrograde transport, endosome to Golgi"/>
    <property type="evidence" value="ECO:0007669"/>
    <property type="project" value="TreeGrafter"/>
</dbReference>
<dbReference type="Pfam" id="PF05008">
    <property type="entry name" value="V-SNARE"/>
    <property type="match status" value="1"/>
</dbReference>
<dbReference type="GO" id="GO:0005794">
    <property type="term" value="C:Golgi apparatus"/>
    <property type="evidence" value="ECO:0007669"/>
    <property type="project" value="TreeGrafter"/>
</dbReference>
<keyword evidence="13" id="KW-1185">Reference proteome</keyword>
<keyword evidence="5" id="KW-0653">Protein transport</keyword>
<dbReference type="OMA" id="YRRVMTN"/>
<dbReference type="GO" id="GO:0012507">
    <property type="term" value="C:ER to Golgi transport vesicle membrane"/>
    <property type="evidence" value="ECO:0007669"/>
    <property type="project" value="TreeGrafter"/>
</dbReference>
<dbReference type="PANTHER" id="PTHR21230">
    <property type="entry name" value="VESICLE TRANSPORT V-SNARE PROTEIN VTI1-RELATED"/>
    <property type="match status" value="1"/>
</dbReference>
<comment type="caution">
    <text evidence="12">The sequence shown here is derived from an EMBL/GenBank/DDBJ whole genome shotgun (WGS) entry which is preliminary data.</text>
</comment>
<feature type="domain" description="T-SNARE coiled-coil homology" evidence="11">
    <location>
        <begin position="118"/>
        <end position="185"/>
    </location>
</feature>
<dbReference type="CDD" id="cd15890">
    <property type="entry name" value="SNARE_Vti1b"/>
    <property type="match status" value="1"/>
</dbReference>
<dbReference type="Proteomes" id="UP000245119">
    <property type="component" value="Linkage Group LG8"/>
</dbReference>
<evidence type="ECO:0000256" key="4">
    <source>
        <dbReference type="ARBA" id="ARBA00022692"/>
    </source>
</evidence>
<dbReference type="GO" id="GO:0031902">
    <property type="term" value="C:late endosome membrane"/>
    <property type="evidence" value="ECO:0007669"/>
    <property type="project" value="TreeGrafter"/>
</dbReference>
<dbReference type="GO" id="GO:0048280">
    <property type="term" value="P:vesicle fusion with Golgi apparatus"/>
    <property type="evidence" value="ECO:0007669"/>
    <property type="project" value="TreeGrafter"/>
</dbReference>